<sequence length="198" mass="22733">QFINTTELIWTYRGTEALDKNITCKVDYNITEFNSTVYTFRRNFTVNETEKNSHQMQGRLLMTKSSQNVPERICSAWVVTDDETGSNTLEVIIYQTQNNTCAVFYILPLSGASEGDGIALLSEDDFFCEIRVKNSITSEPYTRPKKKEKLVVNNKQPPQECLDAYRLHCTGRGKARDVQVYYPRCKRHYKGAPPAKHS</sequence>
<dbReference type="Gene3D" id="2.40.128.20">
    <property type="match status" value="1"/>
</dbReference>
<accession>A0A023FYZ7</accession>
<evidence type="ECO:0000313" key="1">
    <source>
        <dbReference type="EMBL" id="JAC26747.1"/>
    </source>
</evidence>
<reference evidence="1" key="1">
    <citation type="submission" date="2014-03" db="EMBL/GenBank/DDBJ databases">
        <title>The sialotranscriptome of Amblyomma triste, Amblyomma parvum and Amblyomma cajennense ticks, uncovered by 454-based RNA-seq.</title>
        <authorList>
            <person name="Garcia G.R."/>
            <person name="Gardinassi L.G."/>
            <person name="Ribeiro J.M."/>
            <person name="Anatrielo E."/>
            <person name="Ferreira B.R."/>
            <person name="Moreira H.N."/>
            <person name="Mafra C."/>
            <person name="Olegario M.M."/>
            <person name="Szabo P.J."/>
            <person name="Miranda-Santos I.K."/>
            <person name="Maruyama S.R."/>
        </authorList>
    </citation>
    <scope>NUCLEOTIDE SEQUENCE</scope>
    <source>
        <strain evidence="1">Araguapaz</strain>
        <tissue evidence="1">Salivary glands</tissue>
    </source>
</reference>
<name>A0A023FYZ7_AMBPA</name>
<protein>
    <submittedName>
        <fullName evidence="1">Putative lipocalin-3 1</fullName>
    </submittedName>
</protein>
<proteinExistence type="evidence at transcript level"/>
<feature type="non-terminal residue" evidence="1">
    <location>
        <position position="1"/>
    </location>
</feature>
<dbReference type="EMBL" id="GBBL01000573">
    <property type="protein sequence ID" value="JAC26747.1"/>
    <property type="molecule type" value="mRNA"/>
</dbReference>
<organism evidence="1">
    <name type="scientific">Amblyomma parvum</name>
    <name type="common">South American tick</name>
    <dbReference type="NCBI Taxonomy" id="251391"/>
    <lineage>
        <taxon>Eukaryota</taxon>
        <taxon>Metazoa</taxon>
        <taxon>Ecdysozoa</taxon>
        <taxon>Arthropoda</taxon>
        <taxon>Chelicerata</taxon>
        <taxon>Arachnida</taxon>
        <taxon>Acari</taxon>
        <taxon>Parasitiformes</taxon>
        <taxon>Ixodida</taxon>
        <taxon>Ixodoidea</taxon>
        <taxon>Ixodidae</taxon>
        <taxon>Amblyomminae</taxon>
        <taxon>Amblyomma</taxon>
    </lineage>
</organism>
<dbReference type="AlphaFoldDB" id="A0A023FYZ7"/>
<dbReference type="InterPro" id="IPR012674">
    <property type="entry name" value="Calycin"/>
</dbReference>